<gene>
    <name evidence="1" type="ORF">B0T26DRAFT_704233</name>
</gene>
<evidence type="ECO:0000313" key="1">
    <source>
        <dbReference type="EMBL" id="KAK0722844.1"/>
    </source>
</evidence>
<dbReference type="AlphaFoldDB" id="A0AA40AVR0"/>
<evidence type="ECO:0000313" key="2">
    <source>
        <dbReference type="Proteomes" id="UP001172101"/>
    </source>
</evidence>
<organism evidence="1 2">
    <name type="scientific">Lasiosphaeria miniovina</name>
    <dbReference type="NCBI Taxonomy" id="1954250"/>
    <lineage>
        <taxon>Eukaryota</taxon>
        <taxon>Fungi</taxon>
        <taxon>Dikarya</taxon>
        <taxon>Ascomycota</taxon>
        <taxon>Pezizomycotina</taxon>
        <taxon>Sordariomycetes</taxon>
        <taxon>Sordariomycetidae</taxon>
        <taxon>Sordariales</taxon>
        <taxon>Lasiosphaeriaceae</taxon>
        <taxon>Lasiosphaeria</taxon>
    </lineage>
</organism>
<name>A0AA40AVR0_9PEZI</name>
<dbReference type="RefSeq" id="XP_060298768.1">
    <property type="nucleotide sequence ID" value="XM_060441708.1"/>
</dbReference>
<dbReference type="Proteomes" id="UP001172101">
    <property type="component" value="Unassembled WGS sequence"/>
</dbReference>
<protein>
    <submittedName>
        <fullName evidence="1">Uncharacterized protein</fullName>
    </submittedName>
</protein>
<reference evidence="1" key="1">
    <citation type="submission" date="2023-06" db="EMBL/GenBank/DDBJ databases">
        <title>Genome-scale phylogeny and comparative genomics of the fungal order Sordariales.</title>
        <authorList>
            <consortium name="Lawrence Berkeley National Laboratory"/>
            <person name="Hensen N."/>
            <person name="Bonometti L."/>
            <person name="Westerberg I."/>
            <person name="Brannstrom I.O."/>
            <person name="Guillou S."/>
            <person name="Cros-Aarteil S."/>
            <person name="Calhoun S."/>
            <person name="Haridas S."/>
            <person name="Kuo A."/>
            <person name="Mondo S."/>
            <person name="Pangilinan J."/>
            <person name="Riley R."/>
            <person name="LaButti K."/>
            <person name="Andreopoulos B."/>
            <person name="Lipzen A."/>
            <person name="Chen C."/>
            <person name="Yanf M."/>
            <person name="Daum C."/>
            <person name="Ng V."/>
            <person name="Clum A."/>
            <person name="Steindorff A."/>
            <person name="Ohm R."/>
            <person name="Martin F."/>
            <person name="Silar P."/>
            <person name="Natvig D."/>
            <person name="Lalanne C."/>
            <person name="Gautier V."/>
            <person name="Ament-velasquez S.L."/>
            <person name="Kruys A."/>
            <person name="Hutchinson M.I."/>
            <person name="Powell A.J."/>
            <person name="Barry K."/>
            <person name="Miller A.N."/>
            <person name="Grigoriev I.V."/>
            <person name="Debuchy R."/>
            <person name="Gladieux P."/>
            <person name="Thoren M.H."/>
            <person name="Johannesson H."/>
        </authorList>
    </citation>
    <scope>NUCLEOTIDE SEQUENCE</scope>
    <source>
        <strain evidence="1">SMH2392-1A</strain>
    </source>
</reference>
<dbReference type="EMBL" id="JAUIRO010000003">
    <property type="protein sequence ID" value="KAK0722844.1"/>
    <property type="molecule type" value="Genomic_DNA"/>
</dbReference>
<proteinExistence type="predicted"/>
<accession>A0AA40AVR0</accession>
<keyword evidence="2" id="KW-1185">Reference proteome</keyword>
<dbReference type="GeneID" id="85324978"/>
<sequence length="80" mass="9019">MPPRRQRWSICLFMVAYWRGLEGWIQIAICFFFAKHTCPQLQHFAALRCLSRSPVVRGGASEPGNVFAPGHPVTLLTCTS</sequence>
<comment type="caution">
    <text evidence="1">The sequence shown here is derived from an EMBL/GenBank/DDBJ whole genome shotgun (WGS) entry which is preliminary data.</text>
</comment>